<dbReference type="Pfam" id="PF00501">
    <property type="entry name" value="AMP-binding"/>
    <property type="match status" value="1"/>
</dbReference>
<accession>A0A369QDT5</accession>
<dbReference type="OrthoDB" id="8870348at2"/>
<protein>
    <submittedName>
        <fullName evidence="2">O-succinylbenzoate--CoA ligase</fullName>
        <ecNumber evidence="2">6.2.1.26</ecNumber>
    </submittedName>
</protein>
<organism evidence="2 3">
    <name type="scientific">Adhaeribacter pallidiroseus</name>
    <dbReference type="NCBI Taxonomy" id="2072847"/>
    <lineage>
        <taxon>Bacteria</taxon>
        <taxon>Pseudomonadati</taxon>
        <taxon>Bacteroidota</taxon>
        <taxon>Cytophagia</taxon>
        <taxon>Cytophagales</taxon>
        <taxon>Hymenobacteraceae</taxon>
        <taxon>Adhaeribacter</taxon>
    </lineage>
</organism>
<dbReference type="GO" id="GO:0031956">
    <property type="term" value="F:medium-chain fatty acid-CoA ligase activity"/>
    <property type="evidence" value="ECO:0007669"/>
    <property type="project" value="TreeGrafter"/>
</dbReference>
<evidence type="ECO:0000259" key="1">
    <source>
        <dbReference type="Pfam" id="PF00501"/>
    </source>
</evidence>
<dbReference type="Gene3D" id="3.40.50.12780">
    <property type="entry name" value="N-terminal domain of ligase-like"/>
    <property type="match status" value="1"/>
</dbReference>
<dbReference type="GO" id="GO:0008756">
    <property type="term" value="F:o-succinylbenzoate-CoA ligase activity"/>
    <property type="evidence" value="ECO:0007669"/>
    <property type="project" value="UniProtKB-EC"/>
</dbReference>
<dbReference type="PANTHER" id="PTHR43201:SF32">
    <property type="entry name" value="2-SUCCINYLBENZOATE--COA LIGASE, CHLOROPLASTIC_PEROXISOMAL"/>
    <property type="match status" value="1"/>
</dbReference>
<keyword evidence="3" id="KW-1185">Reference proteome</keyword>
<dbReference type="PANTHER" id="PTHR43201">
    <property type="entry name" value="ACYL-COA SYNTHETASE"/>
    <property type="match status" value="1"/>
</dbReference>
<dbReference type="InterPro" id="IPR000873">
    <property type="entry name" value="AMP-dep_synth/lig_dom"/>
</dbReference>
<evidence type="ECO:0000313" key="2">
    <source>
        <dbReference type="EMBL" id="RDC62572.1"/>
    </source>
</evidence>
<comment type="caution">
    <text evidence="2">The sequence shown here is derived from an EMBL/GenBank/DDBJ whole genome shotgun (WGS) entry which is preliminary data.</text>
</comment>
<keyword evidence="2" id="KW-0436">Ligase</keyword>
<dbReference type="InterPro" id="IPR045851">
    <property type="entry name" value="AMP-bd_C_sf"/>
</dbReference>
<dbReference type="GO" id="GO:0006631">
    <property type="term" value="P:fatty acid metabolic process"/>
    <property type="evidence" value="ECO:0007669"/>
    <property type="project" value="TreeGrafter"/>
</dbReference>
<dbReference type="AlphaFoldDB" id="A0A369QDT5"/>
<dbReference type="SUPFAM" id="SSF56801">
    <property type="entry name" value="Acetyl-CoA synthetase-like"/>
    <property type="match status" value="1"/>
</dbReference>
<evidence type="ECO:0000313" key="3">
    <source>
        <dbReference type="Proteomes" id="UP000253919"/>
    </source>
</evidence>
<feature type="domain" description="AMP-dependent synthetase/ligase" evidence="1">
    <location>
        <begin position="52"/>
        <end position="208"/>
    </location>
</feature>
<dbReference type="Gene3D" id="3.30.300.30">
    <property type="match status" value="1"/>
</dbReference>
<name>A0A369QDT5_9BACT</name>
<dbReference type="EMBL" id="QASA01000001">
    <property type="protein sequence ID" value="RDC62572.1"/>
    <property type="molecule type" value="Genomic_DNA"/>
</dbReference>
<proteinExistence type="predicted"/>
<dbReference type="InterPro" id="IPR042099">
    <property type="entry name" value="ANL_N_sf"/>
</dbReference>
<dbReference type="RefSeq" id="WP_115371995.1">
    <property type="nucleotide sequence ID" value="NZ_QASA01000001.1"/>
</dbReference>
<dbReference type="Proteomes" id="UP000253919">
    <property type="component" value="Unassembled WGS sequence"/>
</dbReference>
<reference evidence="2 3" key="1">
    <citation type="submission" date="2018-04" db="EMBL/GenBank/DDBJ databases">
        <title>Adhaeribacter sp. HMF7616 genome sequencing and assembly.</title>
        <authorList>
            <person name="Kang H."/>
            <person name="Kang J."/>
            <person name="Cha I."/>
            <person name="Kim H."/>
            <person name="Joh K."/>
        </authorList>
    </citation>
    <scope>NUCLEOTIDE SEQUENCE [LARGE SCALE GENOMIC DNA]</scope>
    <source>
        <strain evidence="2 3">HMF7616</strain>
    </source>
</reference>
<sequence>MDHLLLNGKKFYYEEIANYSFRNSIPLNGYEVTTLEFCRNWLNGVQEIAINTSGSTGAPKLITLTRRQMEISARYTLQALHLQENDHALVCINTEYIGGIMMLVRGLIGNLHLTILEPIGNPFRYLPPNGPEQYEFGSFVPLQLQAILTESPEKKYLLDQMKGMLVGGAPLSADLNKQIQEIAAPVYHTYGMTETASHVALKKLNGSQPDRYFRATPTVQLAQDNRGCLTITGELTNKQLITTNDLVNLVSEHEFEWLGRVDNTINSGGIKIQAEKVEVYLAQVLAELQIDRRSFITAVPDEKLGQRVIALLEGAKLTTDQEKEIKRQLKHLLHKFEVPKAFQYAKAFCTTGSGKIDKTTTLANLL</sequence>
<dbReference type="EC" id="6.2.1.26" evidence="2"/>
<gene>
    <name evidence="2" type="primary">menE</name>
    <name evidence="2" type="ORF">AHMF7616_01166</name>
</gene>